<evidence type="ECO:0000313" key="6">
    <source>
        <dbReference type="Proteomes" id="UP000054736"/>
    </source>
</evidence>
<gene>
    <name evidence="5" type="ORF">Ldro_0166</name>
</gene>
<accession>A0A0W0TDZ0</accession>
<protein>
    <submittedName>
        <fullName evidence="5">Secreted protein</fullName>
    </submittedName>
</protein>
<dbReference type="STRING" id="1212489.Ldro_0166"/>
<dbReference type="InterPro" id="IPR052781">
    <property type="entry name" value="Cys_protease_inhibitor_I42"/>
</dbReference>
<dbReference type="SUPFAM" id="SSF141066">
    <property type="entry name" value="ICP-like"/>
    <property type="match status" value="1"/>
</dbReference>
<reference evidence="5 6" key="1">
    <citation type="submission" date="2015-11" db="EMBL/GenBank/DDBJ databases">
        <title>Genomic analysis of 38 Legionella species identifies large and diverse effector repertoires.</title>
        <authorList>
            <person name="Burstein D."/>
            <person name="Amaro F."/>
            <person name="Zusman T."/>
            <person name="Lifshitz Z."/>
            <person name="Cohen O."/>
            <person name="Gilbert J.A."/>
            <person name="Pupko T."/>
            <person name="Shuman H.A."/>
            <person name="Segal G."/>
        </authorList>
    </citation>
    <scope>NUCLEOTIDE SEQUENCE [LARGE SCALE GENOMIC DNA]</scope>
    <source>
        <strain evidence="5 6">ATCC 700990</strain>
    </source>
</reference>
<evidence type="ECO:0000259" key="4">
    <source>
        <dbReference type="Pfam" id="PF09394"/>
    </source>
</evidence>
<dbReference type="Pfam" id="PF09394">
    <property type="entry name" value="Inhibitor_I42"/>
    <property type="match status" value="1"/>
</dbReference>
<evidence type="ECO:0000313" key="5">
    <source>
        <dbReference type="EMBL" id="KTC93816.1"/>
    </source>
</evidence>
<keyword evidence="6" id="KW-1185">Reference proteome</keyword>
<name>A0A0W0TDZ0_9GAMM</name>
<organism evidence="5 6">
    <name type="scientific">Legionella drozanskii LLAP-1</name>
    <dbReference type="NCBI Taxonomy" id="1212489"/>
    <lineage>
        <taxon>Bacteria</taxon>
        <taxon>Pseudomonadati</taxon>
        <taxon>Pseudomonadota</taxon>
        <taxon>Gammaproteobacteria</taxon>
        <taxon>Legionellales</taxon>
        <taxon>Legionellaceae</taxon>
        <taxon>Legionella</taxon>
    </lineage>
</organism>
<evidence type="ECO:0000256" key="2">
    <source>
        <dbReference type="ARBA" id="ARBA00022704"/>
    </source>
</evidence>
<feature type="domain" description="Proteinase inhibitor I42 chagasin" evidence="4">
    <location>
        <begin position="32"/>
        <end position="119"/>
    </location>
</feature>
<dbReference type="Gene3D" id="2.60.40.2020">
    <property type="match status" value="1"/>
</dbReference>
<dbReference type="Proteomes" id="UP000054736">
    <property type="component" value="Unassembled WGS sequence"/>
</dbReference>
<proteinExistence type="predicted"/>
<keyword evidence="1" id="KW-0646">Protease inhibitor</keyword>
<sequence>MRMILGGLLLALLGIAQATTAHNMSINVNTTQSNFLISLPSNPTTGYRWMVTGYDKSLLHLMSSQYIAPQSKLMGAGGKMQFIFELLPDATFPASTDIHLKYAQPWEPQNSTLKTVTVNFQSTNN</sequence>
<keyword evidence="3" id="KW-0732">Signal</keyword>
<dbReference type="GO" id="GO:0004869">
    <property type="term" value="F:cysteine-type endopeptidase inhibitor activity"/>
    <property type="evidence" value="ECO:0007669"/>
    <property type="project" value="UniProtKB-KW"/>
</dbReference>
<evidence type="ECO:0000256" key="1">
    <source>
        <dbReference type="ARBA" id="ARBA00022690"/>
    </source>
</evidence>
<dbReference type="PANTHER" id="PTHR36530:SF1">
    <property type="entry name" value="AMOEBIASIN-1"/>
    <property type="match status" value="1"/>
</dbReference>
<dbReference type="PATRIC" id="fig|1212489.4.peg.167"/>
<dbReference type="RefSeq" id="WP_058494580.1">
    <property type="nucleotide sequence ID" value="NZ_CAAAIU010000006.1"/>
</dbReference>
<evidence type="ECO:0000256" key="3">
    <source>
        <dbReference type="SAM" id="SignalP"/>
    </source>
</evidence>
<feature type="signal peptide" evidence="3">
    <location>
        <begin position="1"/>
        <end position="18"/>
    </location>
</feature>
<dbReference type="OrthoDB" id="670336at2"/>
<comment type="caution">
    <text evidence="5">The sequence shown here is derived from an EMBL/GenBank/DDBJ whole genome shotgun (WGS) entry which is preliminary data.</text>
</comment>
<dbReference type="EMBL" id="LNXY01000001">
    <property type="protein sequence ID" value="KTC93816.1"/>
    <property type="molecule type" value="Genomic_DNA"/>
</dbReference>
<dbReference type="PANTHER" id="PTHR36530">
    <property type="entry name" value="INHIBITOR OF CYSTEINE PEPTIDASE"/>
    <property type="match status" value="1"/>
</dbReference>
<dbReference type="AlphaFoldDB" id="A0A0W0TDZ0"/>
<dbReference type="InterPro" id="IPR018990">
    <property type="entry name" value="Prot_inh_I42_chagasin"/>
</dbReference>
<feature type="chain" id="PRO_5006912916" evidence="3">
    <location>
        <begin position="19"/>
        <end position="125"/>
    </location>
</feature>
<dbReference type="InterPro" id="IPR036331">
    <property type="entry name" value="Chagasin-like_sf"/>
</dbReference>
<keyword evidence="2" id="KW-0789">Thiol protease inhibitor</keyword>